<evidence type="ECO:0000313" key="3">
    <source>
        <dbReference type="Proteomes" id="UP000431269"/>
    </source>
</evidence>
<feature type="transmembrane region" description="Helical" evidence="1">
    <location>
        <begin position="12"/>
        <end position="33"/>
    </location>
</feature>
<gene>
    <name evidence="2" type="ORF">DSM104635_02215</name>
</gene>
<evidence type="ECO:0000313" key="2">
    <source>
        <dbReference type="EMBL" id="QGZ95366.1"/>
    </source>
</evidence>
<accession>A0A6I6MPS0</accession>
<keyword evidence="3" id="KW-1185">Reference proteome</keyword>
<reference evidence="3" key="1">
    <citation type="submission" date="2019-12" db="EMBL/GenBank/DDBJ databases">
        <title>Complete genome of Terracaulis silvestris 0127_4.</title>
        <authorList>
            <person name="Vieira S."/>
            <person name="Riedel T."/>
            <person name="Sproer C."/>
            <person name="Pascual J."/>
            <person name="Boedeker C."/>
            <person name="Overmann J."/>
        </authorList>
    </citation>
    <scope>NUCLEOTIDE SEQUENCE [LARGE SCALE GENOMIC DNA]</scope>
    <source>
        <strain evidence="3">0127_4</strain>
    </source>
</reference>
<evidence type="ECO:0000256" key="1">
    <source>
        <dbReference type="SAM" id="Phobius"/>
    </source>
</evidence>
<proteinExistence type="predicted"/>
<keyword evidence="1" id="KW-0472">Membrane</keyword>
<protein>
    <submittedName>
        <fullName evidence="2">Uncharacterized protein</fullName>
    </submittedName>
</protein>
<name>A0A6I6MPS0_9CAUL</name>
<keyword evidence="1" id="KW-0812">Transmembrane</keyword>
<dbReference type="Proteomes" id="UP000431269">
    <property type="component" value="Chromosome"/>
</dbReference>
<sequence length="38" mass="3973">MTRDLLRSVGGVLFVVGVVAAPTTFIGLLLNALRLAFA</sequence>
<dbReference type="EMBL" id="CP047045">
    <property type="protein sequence ID" value="QGZ95366.1"/>
    <property type="molecule type" value="Genomic_DNA"/>
</dbReference>
<organism evidence="2 3">
    <name type="scientific">Terricaulis silvestris</name>
    <dbReference type="NCBI Taxonomy" id="2686094"/>
    <lineage>
        <taxon>Bacteria</taxon>
        <taxon>Pseudomonadati</taxon>
        <taxon>Pseudomonadota</taxon>
        <taxon>Alphaproteobacteria</taxon>
        <taxon>Caulobacterales</taxon>
        <taxon>Caulobacteraceae</taxon>
        <taxon>Terricaulis</taxon>
    </lineage>
</organism>
<keyword evidence="1" id="KW-1133">Transmembrane helix</keyword>
<dbReference type="KEGG" id="tsv:DSM104635_02215"/>
<dbReference type="AlphaFoldDB" id="A0A6I6MPS0"/>